<evidence type="ECO:0000313" key="3">
    <source>
        <dbReference type="Proteomes" id="UP001596113"/>
    </source>
</evidence>
<evidence type="ECO:0000313" key="2">
    <source>
        <dbReference type="EMBL" id="MFC5401743.1"/>
    </source>
</evidence>
<dbReference type="Gene3D" id="1.25.40.10">
    <property type="entry name" value="Tetratricopeptide repeat domain"/>
    <property type="match status" value="1"/>
</dbReference>
<dbReference type="EC" id="2.4.-.-" evidence="2"/>
<evidence type="ECO:0000259" key="1">
    <source>
        <dbReference type="Pfam" id="PF00535"/>
    </source>
</evidence>
<dbReference type="InterPro" id="IPR001173">
    <property type="entry name" value="Glyco_trans_2-like"/>
</dbReference>
<dbReference type="Pfam" id="PF13181">
    <property type="entry name" value="TPR_8"/>
    <property type="match status" value="1"/>
</dbReference>
<dbReference type="SUPFAM" id="SSF53448">
    <property type="entry name" value="Nucleotide-diphospho-sugar transferases"/>
    <property type="match status" value="1"/>
</dbReference>
<reference evidence="3" key="1">
    <citation type="journal article" date="2019" name="Int. J. Syst. Evol. Microbiol.">
        <title>The Global Catalogue of Microorganisms (GCM) 10K type strain sequencing project: providing services to taxonomists for standard genome sequencing and annotation.</title>
        <authorList>
            <consortium name="The Broad Institute Genomics Platform"/>
            <consortium name="The Broad Institute Genome Sequencing Center for Infectious Disease"/>
            <person name="Wu L."/>
            <person name="Ma J."/>
        </authorList>
    </citation>
    <scope>NUCLEOTIDE SEQUENCE [LARGE SCALE GENOMIC DNA]</scope>
    <source>
        <strain evidence="3">CGMCC 1.18575</strain>
    </source>
</reference>
<dbReference type="EMBL" id="JBHSMI010000005">
    <property type="protein sequence ID" value="MFC5401743.1"/>
    <property type="molecule type" value="Genomic_DNA"/>
</dbReference>
<dbReference type="Proteomes" id="UP001596113">
    <property type="component" value="Unassembled WGS sequence"/>
</dbReference>
<protein>
    <submittedName>
        <fullName evidence="2">Glycosyltransferase</fullName>
        <ecNumber evidence="2">2.4.-.-</ecNumber>
    </submittedName>
</protein>
<dbReference type="PANTHER" id="PTHR43630:SF2">
    <property type="entry name" value="GLYCOSYLTRANSFERASE"/>
    <property type="match status" value="1"/>
</dbReference>
<keyword evidence="2" id="KW-0808">Transferase</keyword>
<dbReference type="RefSeq" id="WP_378129588.1">
    <property type="nucleotide sequence ID" value="NZ_JBHSMI010000005.1"/>
</dbReference>
<dbReference type="InterPro" id="IPR019734">
    <property type="entry name" value="TPR_rpt"/>
</dbReference>
<comment type="caution">
    <text evidence="2">The sequence shown here is derived from an EMBL/GenBank/DDBJ whole genome shotgun (WGS) entry which is preliminary data.</text>
</comment>
<sequence>MSTPLISVCMIVKDEEAVLERCLRSISEHIEEIIIVDTGSTDATKSIALKYTDKVYDFKWINDFSAARNEALKYATGKFIVVLDADEYMDETNLTILKQQLEATTPQANTIYALTVVNVADGNKPSTEDPILRAFANGFGIRYVRPIHEQPAPVRGNSSLSYLPVRIMHSGYTEATVIAKNKHERNLNIFHTMQEEKQFSPYDECMLGRQLLMMGRKEEALPHLLRGLREGNENAEWYRHNVVSTIELYVSLNRFIEAYEVYQQSLRRYRDYPDVQCIYAVILQQLGFWDKAKETFEQANALAEERATQGLTVALYSTEFVFQRSLWQLATIYEREQRYAEAVPCVLKLVQANPRDVQAFAKLIELLALLDKPANIIRFLNRQFQADSDEYNQAMVGKISLSLYQYELAAYYCERTLWGSAYSTGDRLRYGLLMKRPEIVEQVLTLIPEDELDNVAATLVATGILCWNRQDWLPRLYSYTDLYELIRTLTAEPQISPPEEKEQLAITLLKELYMLRQWDAYELLLGHYDSARTVNALVGFFFTKHELSTATQYCQHLLDNETLNVSNYATLAFNQHKQGYTDDAVALWEQAIDRFPTETSLYIAYMTATNDIETRRAVRQALLAIAPEYERVRLIYE</sequence>
<proteinExistence type="predicted"/>
<name>A0ABW0HLA3_9BACL</name>
<keyword evidence="2" id="KW-0328">Glycosyltransferase</keyword>
<accession>A0ABW0HLA3</accession>
<dbReference type="SUPFAM" id="SSF48452">
    <property type="entry name" value="TPR-like"/>
    <property type="match status" value="1"/>
</dbReference>
<dbReference type="Gene3D" id="3.90.550.10">
    <property type="entry name" value="Spore Coat Polysaccharide Biosynthesis Protein SpsA, Chain A"/>
    <property type="match status" value="1"/>
</dbReference>
<organism evidence="2 3">
    <name type="scientific">Cohnella soli</name>
    <dbReference type="NCBI Taxonomy" id="425005"/>
    <lineage>
        <taxon>Bacteria</taxon>
        <taxon>Bacillati</taxon>
        <taxon>Bacillota</taxon>
        <taxon>Bacilli</taxon>
        <taxon>Bacillales</taxon>
        <taxon>Paenibacillaceae</taxon>
        <taxon>Cohnella</taxon>
    </lineage>
</organism>
<dbReference type="PANTHER" id="PTHR43630">
    <property type="entry name" value="POLY-BETA-1,6-N-ACETYL-D-GLUCOSAMINE SYNTHASE"/>
    <property type="match status" value="1"/>
</dbReference>
<dbReference type="Pfam" id="PF00535">
    <property type="entry name" value="Glycos_transf_2"/>
    <property type="match status" value="1"/>
</dbReference>
<dbReference type="InterPro" id="IPR011990">
    <property type="entry name" value="TPR-like_helical_dom_sf"/>
</dbReference>
<keyword evidence="3" id="KW-1185">Reference proteome</keyword>
<gene>
    <name evidence="2" type="ORF">ACFPOF_03270</name>
</gene>
<feature type="domain" description="Glycosyltransferase 2-like" evidence="1">
    <location>
        <begin position="7"/>
        <end position="104"/>
    </location>
</feature>
<dbReference type="InterPro" id="IPR029044">
    <property type="entry name" value="Nucleotide-diphossugar_trans"/>
</dbReference>
<dbReference type="GO" id="GO:0016757">
    <property type="term" value="F:glycosyltransferase activity"/>
    <property type="evidence" value="ECO:0007669"/>
    <property type="project" value="UniProtKB-KW"/>
</dbReference>